<dbReference type="PANTHER" id="PTHR19229">
    <property type="entry name" value="ATP-BINDING CASSETTE TRANSPORTER SUBFAMILY A ABCA"/>
    <property type="match status" value="1"/>
</dbReference>
<keyword evidence="2" id="KW-0853">WD repeat</keyword>
<keyword evidence="6 12" id="KW-0067">ATP-binding</keyword>
<dbReference type="InterPro" id="IPR027417">
    <property type="entry name" value="P-loop_NTPase"/>
</dbReference>
<keyword evidence="4" id="KW-0677">Repeat</keyword>
<dbReference type="SUPFAM" id="SSF52540">
    <property type="entry name" value="P-loop containing nucleoside triphosphate hydrolases"/>
    <property type="match status" value="2"/>
</dbReference>
<keyword evidence="7 10" id="KW-1133">Transmembrane helix</keyword>
<keyword evidence="8 10" id="KW-0472">Membrane</keyword>
<dbReference type="InterPro" id="IPR056264">
    <property type="entry name" value="R2_ABCA1-4-like"/>
</dbReference>
<dbReference type="InterPro" id="IPR013525">
    <property type="entry name" value="ABC2_TM"/>
</dbReference>
<feature type="transmembrane region" description="Helical" evidence="10">
    <location>
        <begin position="803"/>
        <end position="825"/>
    </location>
</feature>
<feature type="transmembrane region" description="Helical" evidence="10">
    <location>
        <begin position="761"/>
        <end position="782"/>
    </location>
</feature>
<feature type="transmembrane region" description="Helical" evidence="10">
    <location>
        <begin position="1842"/>
        <end position="1861"/>
    </location>
</feature>
<dbReference type="InterPro" id="IPR019775">
    <property type="entry name" value="WD40_repeat_CS"/>
</dbReference>
<feature type="transmembrane region" description="Helical" evidence="10">
    <location>
        <begin position="837"/>
        <end position="857"/>
    </location>
</feature>
<dbReference type="InterPro" id="IPR017871">
    <property type="entry name" value="ABC_transporter-like_CS"/>
</dbReference>
<dbReference type="SMART" id="SM00320">
    <property type="entry name" value="WD40"/>
    <property type="match status" value="6"/>
</dbReference>
<dbReference type="InterPro" id="IPR015943">
    <property type="entry name" value="WD40/YVTN_repeat-like_dom_sf"/>
</dbReference>
<evidence type="ECO:0000256" key="10">
    <source>
        <dbReference type="SAM" id="Phobius"/>
    </source>
</evidence>
<feature type="domain" description="ABC transporter" evidence="11">
    <location>
        <begin position="2053"/>
        <end position="2289"/>
    </location>
</feature>
<dbReference type="SMART" id="SM00382">
    <property type="entry name" value="AAA"/>
    <property type="match status" value="2"/>
</dbReference>
<evidence type="ECO:0000256" key="4">
    <source>
        <dbReference type="ARBA" id="ARBA00022737"/>
    </source>
</evidence>
<feature type="domain" description="ABC transporter" evidence="11">
    <location>
        <begin position="1026"/>
        <end position="1257"/>
    </location>
</feature>
<feature type="transmembrane region" description="Helical" evidence="10">
    <location>
        <begin position="1873"/>
        <end position="1891"/>
    </location>
</feature>
<dbReference type="Pfam" id="PF00005">
    <property type="entry name" value="ABC_tran"/>
    <property type="match status" value="2"/>
</dbReference>
<feature type="transmembrane region" description="Helical" evidence="10">
    <location>
        <begin position="941"/>
        <end position="963"/>
    </location>
</feature>
<dbReference type="Pfam" id="PF00400">
    <property type="entry name" value="WD40"/>
    <property type="match status" value="2"/>
</dbReference>
<evidence type="ECO:0000256" key="8">
    <source>
        <dbReference type="ARBA" id="ARBA00023136"/>
    </source>
</evidence>
<dbReference type="GO" id="GO:0005524">
    <property type="term" value="F:ATP binding"/>
    <property type="evidence" value="ECO:0007669"/>
    <property type="project" value="UniProtKB-KW"/>
</dbReference>
<dbReference type="SUPFAM" id="SSF50978">
    <property type="entry name" value="WD40 repeat-like"/>
    <property type="match status" value="1"/>
</dbReference>
<feature type="transmembrane region" description="Helical" evidence="10">
    <location>
        <begin position="1790"/>
        <end position="1812"/>
    </location>
</feature>
<dbReference type="Pfam" id="PF12698">
    <property type="entry name" value="ABC2_membrane_3"/>
    <property type="match status" value="2"/>
</dbReference>
<feature type="region of interest" description="Disordered" evidence="9">
    <location>
        <begin position="1264"/>
        <end position="1341"/>
    </location>
</feature>
<evidence type="ECO:0000313" key="12">
    <source>
        <dbReference type="EMBL" id="EKC20528.1"/>
    </source>
</evidence>
<dbReference type="HOGENOM" id="CLU_000604_19_0_1"/>
<dbReference type="Gene3D" id="2.130.10.10">
    <property type="entry name" value="YVTN repeat-like/Quinoprotein amine dehydrogenase"/>
    <property type="match status" value="2"/>
</dbReference>
<evidence type="ECO:0000259" key="11">
    <source>
        <dbReference type="PROSITE" id="PS50893"/>
    </source>
</evidence>
<dbReference type="PANTHER" id="PTHR19229:SF185">
    <property type="entry name" value="ABC TRANSPORTER DOMAIN-CONTAINING PROTEIN"/>
    <property type="match status" value="1"/>
</dbReference>
<feature type="transmembrane region" description="Helical" evidence="10">
    <location>
        <begin position="1500"/>
        <end position="1519"/>
    </location>
</feature>
<evidence type="ECO:0000256" key="2">
    <source>
        <dbReference type="ARBA" id="ARBA00022574"/>
    </source>
</evidence>
<dbReference type="PROSITE" id="PS50294">
    <property type="entry name" value="WD_REPEATS_REGION"/>
    <property type="match status" value="1"/>
</dbReference>
<dbReference type="InterPro" id="IPR003439">
    <property type="entry name" value="ABC_transporter-like_ATP-bd"/>
</dbReference>
<dbReference type="Gene3D" id="3.40.50.300">
    <property type="entry name" value="P-loop containing nucleotide triphosphate hydrolases"/>
    <property type="match status" value="2"/>
</dbReference>
<dbReference type="GO" id="GO:0016887">
    <property type="term" value="F:ATP hydrolysis activity"/>
    <property type="evidence" value="ECO:0007669"/>
    <property type="project" value="InterPro"/>
</dbReference>
<reference evidence="12" key="1">
    <citation type="journal article" date="2012" name="Nature">
        <title>The oyster genome reveals stress adaptation and complexity of shell formation.</title>
        <authorList>
            <person name="Zhang G."/>
            <person name="Fang X."/>
            <person name="Guo X."/>
            <person name="Li L."/>
            <person name="Luo R."/>
            <person name="Xu F."/>
            <person name="Yang P."/>
            <person name="Zhang L."/>
            <person name="Wang X."/>
            <person name="Qi H."/>
            <person name="Xiong Z."/>
            <person name="Que H."/>
            <person name="Xie Y."/>
            <person name="Holland P.W."/>
            <person name="Paps J."/>
            <person name="Zhu Y."/>
            <person name="Wu F."/>
            <person name="Chen Y."/>
            <person name="Wang J."/>
            <person name="Peng C."/>
            <person name="Meng J."/>
            <person name="Yang L."/>
            <person name="Liu J."/>
            <person name="Wen B."/>
            <person name="Zhang N."/>
            <person name="Huang Z."/>
            <person name="Zhu Q."/>
            <person name="Feng Y."/>
            <person name="Mount A."/>
            <person name="Hedgecock D."/>
            <person name="Xu Z."/>
            <person name="Liu Y."/>
            <person name="Domazet-Loso T."/>
            <person name="Du Y."/>
            <person name="Sun X."/>
            <person name="Zhang S."/>
            <person name="Liu B."/>
            <person name="Cheng P."/>
            <person name="Jiang X."/>
            <person name="Li J."/>
            <person name="Fan D."/>
            <person name="Wang W."/>
            <person name="Fu W."/>
            <person name="Wang T."/>
            <person name="Wang B."/>
            <person name="Zhang J."/>
            <person name="Peng Z."/>
            <person name="Li Y."/>
            <person name="Li N."/>
            <person name="Wang J."/>
            <person name="Chen M."/>
            <person name="He Y."/>
            <person name="Tan F."/>
            <person name="Song X."/>
            <person name="Zheng Q."/>
            <person name="Huang R."/>
            <person name="Yang H."/>
            <person name="Du X."/>
            <person name="Chen L."/>
            <person name="Yang M."/>
            <person name="Gaffney P.M."/>
            <person name="Wang S."/>
            <person name="Luo L."/>
            <person name="She Z."/>
            <person name="Ming Y."/>
            <person name="Huang W."/>
            <person name="Zhang S."/>
            <person name="Huang B."/>
            <person name="Zhang Y."/>
            <person name="Qu T."/>
            <person name="Ni P."/>
            <person name="Miao G."/>
            <person name="Wang J."/>
            <person name="Wang Q."/>
            <person name="Steinberg C.E."/>
            <person name="Wang H."/>
            <person name="Li N."/>
            <person name="Qian L."/>
            <person name="Zhang G."/>
            <person name="Li Y."/>
            <person name="Yang H."/>
            <person name="Liu X."/>
            <person name="Wang J."/>
            <person name="Yin Y."/>
            <person name="Wang J."/>
        </authorList>
    </citation>
    <scope>NUCLEOTIDE SEQUENCE [LARGE SCALE GENOMIC DNA]</scope>
    <source>
        <strain evidence="12">05x7-T-G4-1.051#20</strain>
    </source>
</reference>
<dbReference type="Pfam" id="PF23321">
    <property type="entry name" value="R1_ABCA1"/>
    <property type="match status" value="1"/>
</dbReference>
<evidence type="ECO:0000256" key="7">
    <source>
        <dbReference type="ARBA" id="ARBA00022989"/>
    </source>
</evidence>
<proteinExistence type="predicted"/>
<accession>K1PG28</accession>
<evidence type="ECO:0000256" key="6">
    <source>
        <dbReference type="ARBA" id="ARBA00022840"/>
    </source>
</evidence>
<evidence type="ECO:0000256" key="3">
    <source>
        <dbReference type="ARBA" id="ARBA00022692"/>
    </source>
</evidence>
<dbReference type="InterPro" id="IPR001680">
    <property type="entry name" value="WD40_rpt"/>
</dbReference>
<dbReference type="FunFam" id="3.40.50.300:FF:000327">
    <property type="entry name" value="ATP-binding cassette sub-family A member 3"/>
    <property type="match status" value="1"/>
</dbReference>
<evidence type="ECO:0000256" key="9">
    <source>
        <dbReference type="SAM" id="MobiDB-lite"/>
    </source>
</evidence>
<comment type="subcellular location">
    <subcellularLocation>
        <location evidence="1">Membrane</location>
        <topology evidence="1">Multi-pass membrane protein</topology>
    </subcellularLocation>
</comment>
<dbReference type="GO" id="GO:0140359">
    <property type="term" value="F:ABC-type transporter activity"/>
    <property type="evidence" value="ECO:0007669"/>
    <property type="project" value="InterPro"/>
</dbReference>
<dbReference type="CDD" id="cd03263">
    <property type="entry name" value="ABC_subfamily_A"/>
    <property type="match status" value="2"/>
</dbReference>
<feature type="compositionally biased region" description="Pro residues" evidence="9">
    <location>
        <begin position="1327"/>
        <end position="1336"/>
    </location>
</feature>
<sequence>MESGTSVVTFKGGTSAPHGVGVLGQQYLVSASPTKPVLSLWPLHKRDTTCSKMVCPGNVTALEITEDGAYIVAAIAEKIYVWQVCTGRLLSILSRHYQTITCLKSSSGLIVSGGEDSLVIVWSLAKALCEQLEHRAPVTPERVWSSHSLPVTDLHLGVGGHLSRVVSSSLDQTCRLFDVNSGELLCTFVFEVGICSVVLDPAECRLFAGSSSGSIYAVNLFETPVRRERHITDKKEDQSCQRFDGHEKQVTCLCVTMDGCQLVSGSHDHKVKIWDIFSGQCLRTIEHKGPVTNAKLTMAPPGIVNPDVKYKLPLQPLQRVFHADSQEEGGHASLNILLHGENDEPEVRTGGTTQVFTIGHFDGNAMPSAGAVPFVQSFLCNFNNPCYATVTEDENAGTTGSYSQSTLTKVIQDISKVLKDNSIITLSQVLQDFEFYSRVLGNMQNGTTSGTICDRINATMYSNRATRVIWKQILPMLQGEILYYPDTPAVRQIIKEANQTFQEFANVINLSRNFSQDYYFELYNYLNNSANIEFLRTLTGSCLCDLAFDQLRNSQNIAANYSACKSLNAFLNNGNPTGYDWRNAINSTRMLALGIAEFGGCFNLNKFVGYKNERQMISDGIKKIDELKFWAGKNTIKIILKFSIENILVNKKQHYALEFQLSDDDLTPLPTHIKYSIRMDTAKIDKTTKIQDKYWRPGPRANPGTDTKYITYGFAYIQDMVDHAIINVQTQKQVEIGVETQQFPYPCYTRDRFIYAISRSLPLFLVLAWVLSVAMICKSIVYEKENRLKEVMKIMGLSNGVHWVAWFINAFVMMFITIVILTIIIKSGKVLEHSDPSVIIFFFTAFAISTIMQCFLYSTFFNKANLAACVAGFLYFIMYLPYTLAVQWEDFMTTGLKVLSCFSSGVAFGWGCSYLARYEEQAIGIQWSNIAESPVVDDDFNMLYCILMMLLDAVIYGIFTWYIEAVFPGQYGIARKFYFPFQKSYWCGVSSTKAEGRAYISNKPDIELGNNDANLEAEPKNKKLGVSIKNLKKVYSEGKKLAVDNLSINFYEGQITSFLGHNGAGKTTTMSILTGLFEPTDGTAYIYGYDIRSEMDNIRKSLGMCPQHNVLFDGLTVEEHLWFFARLRGLENDQVKKEMEQMIKDVGLPHKRKELSSSLSGGMKRKLSVAIAFCGNAKTVILDEPTAGVDPYARRSIWELLIKLKKKRTIILSTHHMDEADVLGDRIAIISHGKLCCCGSSLYLKSQYGSGFYLTLVRGKEGDYGKDMESDDDLDDDDYPDDTLSIDSRPSTVSSIRTVRAVQASIREPEDEGYDENSKSDSGSDPPSKPPSPPPEGANMIPGFSIDRLTAFIMRHIKQARLIEDTSTELVFQLPDDESELRKFENLFSDLERNHRNLGISSFGISDTSGRFARPVTSLSFKRKKKKSFLKNLVKRGRIEHEELVNDSESVASVPVSEAATESGFSMADYNKVSGRLLFLRQFQALFIKRFHHLRRSKKGFFFEVIMPALFVLLAMIFAEIKPPEDKQPPLELQPWRYVPNKGEQHLYVFYSNDGIGQDWSDKMVQSLLKRPGIGNRCLDPSVYSISEYPCTGESSNWMNFRPIQANTTIDSPSCSCDTGFQKCPEGAGGPEPPKKLLPSSDYLYNMTARNVSDWLVKTMERYQKRRYGGFSFGDEDPLAAFNATELKIVIDELLSVLNNGTAVNSFNETQLIETIQGLATQRVNKVWYNNKGWFAIVAYMSAMNNLILRSNLDPSLDPTRYGITTVNHPMELTKTQLNEQLLYQGAIDVVIAICVIFAMSFIPASFTMVLIEERASNSKHLQFVSGVNPFMYWVTNFLWDMINYLLPCFICIIIFVAFGNDSYVGERNWPCLVLLLFLYGWSMIPVMYPFSRLFSIPSTSMVVLQSVNVFLGTTATLATYVIEFLQEDDEELKNINKILKQVFLILPQYGLGRGLMDMAFNQRVSEAAALLGEEIITSPFEFDQVGRNLLTMFFIGIVFFTLNLLVEYNFFIKRGMCFWSPKPTHSSLDDEDEDVAAERKRIMSGEGKDDILRLENLTKVYRLFGKKGRNTAVDRLCVGVPKGQCFGLLGVNGAGKTTTFKMLTGDIFVTKGNAFLNNNSILTDMVKVRRDIGYCPQFDAFDPLLTGREILRFYARLRGVQEKDIKRVSDWAIRKLGLLIYADKLSGSYSGGNKRKLSTAISLIGNPQIIFLDEPTTGMDPRARRFLWNCIKNIIKEGRSVILTSHSMEECEALCGRLAIMVNGTFRCLGSIQHLKNRFGDGYTIIVRVAGENPDMASVEEFITSTFRGAELLEAHHNMLQYQLKSRAKLSYIFGQLEKAKSLLNIEDYSVSQTTLDQVFINFAKDQTDLLDDELPSQPSKKKSSVYPIGGTSGYTDVDNDSIAGSSLGGSTMELLRARKNPRGFPDPYNSGFLDDESLTGSTVDLIRPGSARSSVRSANSMANVQIF</sequence>
<dbReference type="PROSITE" id="PS00211">
    <property type="entry name" value="ABC_TRANSPORTER_1"/>
    <property type="match status" value="1"/>
</dbReference>
<protein>
    <submittedName>
        <fullName evidence="12">ATP-binding cassette sub-family A member 1</fullName>
    </submittedName>
</protein>
<dbReference type="InterPro" id="IPR003593">
    <property type="entry name" value="AAA+_ATPase"/>
</dbReference>
<feature type="transmembrane region" description="Helical" evidence="10">
    <location>
        <begin position="1903"/>
        <end position="1923"/>
    </location>
</feature>
<dbReference type="InterPro" id="IPR036322">
    <property type="entry name" value="WD40_repeat_dom_sf"/>
</dbReference>
<dbReference type="GO" id="GO:0016020">
    <property type="term" value="C:membrane"/>
    <property type="evidence" value="ECO:0007669"/>
    <property type="project" value="UniProtKB-SubCell"/>
</dbReference>
<dbReference type="InterPro" id="IPR026082">
    <property type="entry name" value="ABCA"/>
</dbReference>
<dbReference type="PROSITE" id="PS50893">
    <property type="entry name" value="ABC_TRANSPORTER_2"/>
    <property type="match status" value="2"/>
</dbReference>
<feature type="transmembrane region" description="Helical" evidence="10">
    <location>
        <begin position="864"/>
        <end position="882"/>
    </location>
</feature>
<keyword evidence="3 10" id="KW-0812">Transmembrane</keyword>
<evidence type="ECO:0000256" key="1">
    <source>
        <dbReference type="ARBA" id="ARBA00004141"/>
    </source>
</evidence>
<gene>
    <name evidence="12" type="ORF">CGI_10005864</name>
</gene>
<dbReference type="EMBL" id="JH816926">
    <property type="protein sequence ID" value="EKC20528.1"/>
    <property type="molecule type" value="Genomic_DNA"/>
</dbReference>
<evidence type="ECO:0000256" key="5">
    <source>
        <dbReference type="ARBA" id="ARBA00022741"/>
    </source>
</evidence>
<dbReference type="PROSITE" id="PS00678">
    <property type="entry name" value="WD_REPEATS_1"/>
    <property type="match status" value="1"/>
</dbReference>
<dbReference type="InParanoid" id="K1PG28"/>
<feature type="transmembrane region" description="Helical" evidence="10">
    <location>
        <begin position="1990"/>
        <end position="2007"/>
    </location>
</feature>
<dbReference type="PROSITE" id="PS50082">
    <property type="entry name" value="WD_REPEATS_2"/>
    <property type="match status" value="2"/>
</dbReference>
<keyword evidence="5" id="KW-0547">Nucleotide-binding</keyword>
<feature type="compositionally biased region" description="Acidic residues" evidence="9">
    <location>
        <begin position="1269"/>
        <end position="1281"/>
    </location>
</feature>
<dbReference type="GO" id="GO:0005319">
    <property type="term" value="F:lipid transporter activity"/>
    <property type="evidence" value="ECO:0007669"/>
    <property type="project" value="TreeGrafter"/>
</dbReference>
<name>K1PG28_MAGGI</name>
<organism evidence="12">
    <name type="scientific">Magallana gigas</name>
    <name type="common">Pacific oyster</name>
    <name type="synonym">Crassostrea gigas</name>
    <dbReference type="NCBI Taxonomy" id="29159"/>
    <lineage>
        <taxon>Eukaryota</taxon>
        <taxon>Metazoa</taxon>
        <taxon>Spiralia</taxon>
        <taxon>Lophotrochozoa</taxon>
        <taxon>Mollusca</taxon>
        <taxon>Bivalvia</taxon>
        <taxon>Autobranchia</taxon>
        <taxon>Pteriomorphia</taxon>
        <taxon>Ostreida</taxon>
        <taxon>Ostreoidea</taxon>
        <taxon>Ostreidae</taxon>
        <taxon>Magallana</taxon>
    </lineage>
</organism>
<dbReference type="FunFam" id="3.40.50.300:FF:000264">
    <property type="entry name" value="ATP-binding cassette, sub-family A (ABC1), member 1"/>
    <property type="match status" value="1"/>
</dbReference>